<keyword evidence="1" id="KW-0472">Membrane</keyword>
<dbReference type="InterPro" id="IPR029044">
    <property type="entry name" value="Nucleotide-diphossugar_trans"/>
</dbReference>
<evidence type="ECO:0000313" key="4">
    <source>
        <dbReference type="Proteomes" id="UP000176504"/>
    </source>
</evidence>
<dbReference type="SUPFAM" id="SSF53448">
    <property type="entry name" value="Nucleotide-diphospho-sugar transferases"/>
    <property type="match status" value="1"/>
</dbReference>
<organism evidence="3 4">
    <name type="scientific">candidate division WWE3 bacterium RIFCSPLOWO2_01_FULL_41_18</name>
    <dbReference type="NCBI Taxonomy" id="1802625"/>
    <lineage>
        <taxon>Bacteria</taxon>
        <taxon>Katanobacteria</taxon>
    </lineage>
</organism>
<name>A0A1F4VD11_UNCKA</name>
<accession>A0A1F4VD11</accession>
<reference evidence="3 4" key="1">
    <citation type="journal article" date="2016" name="Nat. Commun.">
        <title>Thousands of microbial genomes shed light on interconnected biogeochemical processes in an aquifer system.</title>
        <authorList>
            <person name="Anantharaman K."/>
            <person name="Brown C.T."/>
            <person name="Hug L.A."/>
            <person name="Sharon I."/>
            <person name="Castelle C.J."/>
            <person name="Probst A.J."/>
            <person name="Thomas B.C."/>
            <person name="Singh A."/>
            <person name="Wilkins M.J."/>
            <person name="Karaoz U."/>
            <person name="Brodie E.L."/>
            <person name="Williams K.H."/>
            <person name="Hubbard S.S."/>
            <person name="Banfield J.F."/>
        </authorList>
    </citation>
    <scope>NUCLEOTIDE SEQUENCE [LARGE SCALE GENOMIC DNA]</scope>
</reference>
<keyword evidence="3" id="KW-0808">Transferase</keyword>
<dbReference type="EMBL" id="MEVI01000003">
    <property type="protein sequence ID" value="OGC55095.1"/>
    <property type="molecule type" value="Genomic_DNA"/>
</dbReference>
<dbReference type="GO" id="GO:0016740">
    <property type="term" value="F:transferase activity"/>
    <property type="evidence" value="ECO:0007669"/>
    <property type="project" value="UniProtKB-KW"/>
</dbReference>
<evidence type="ECO:0000313" key="3">
    <source>
        <dbReference type="EMBL" id="OGC55095.1"/>
    </source>
</evidence>
<keyword evidence="1" id="KW-0812">Transmembrane</keyword>
<feature type="transmembrane region" description="Helical" evidence="1">
    <location>
        <begin position="272"/>
        <end position="296"/>
    </location>
</feature>
<feature type="transmembrane region" description="Helical" evidence="1">
    <location>
        <begin position="234"/>
        <end position="252"/>
    </location>
</feature>
<protein>
    <submittedName>
        <fullName evidence="3">Glycosyl transferase</fullName>
    </submittedName>
</protein>
<dbReference type="CDD" id="cd04179">
    <property type="entry name" value="DPM_DPG-synthase_like"/>
    <property type="match status" value="1"/>
</dbReference>
<evidence type="ECO:0000259" key="2">
    <source>
        <dbReference type="Pfam" id="PF00535"/>
    </source>
</evidence>
<dbReference type="PANTHER" id="PTHR48090:SF7">
    <property type="entry name" value="RFBJ PROTEIN"/>
    <property type="match status" value="1"/>
</dbReference>
<feature type="domain" description="Glycosyltransferase 2-like" evidence="2">
    <location>
        <begin position="6"/>
        <end position="166"/>
    </location>
</feature>
<gene>
    <name evidence="3" type="ORF">A3A78_03910</name>
</gene>
<evidence type="ECO:0000256" key="1">
    <source>
        <dbReference type="SAM" id="Phobius"/>
    </source>
</evidence>
<dbReference type="Proteomes" id="UP000176504">
    <property type="component" value="Unassembled WGS sequence"/>
</dbReference>
<sequence>MKLIVQIPCYNEEKTLPLVLSTIPKSIQGISEIETLVIDDGSSDKTSEIARNLGVNHIVRHKQNKGLAAAFAAGINTALKLGADIIVNTDGDNQYPQQEIPRLIKPILDGTHDMVIADRQVTKVKEFSPIKKLLQIWGSSLVRALSGTKVPDAPSGFRAFSKEAAMQLNIVTDFSYVIETVVQAGRKRIATTHVQVVTNPKTRESRLFKSIFEHIKRSAAAVLRSYAMYTPFRIFLVMGVVVLAIGAIPYLWFGVQSALMGEPLGGHVQSLIFGAVFIIMGFMFIVIGIIADLLAINRRLLEDALYRLKQMELK</sequence>
<dbReference type="AlphaFoldDB" id="A0A1F4VD11"/>
<keyword evidence="1" id="KW-1133">Transmembrane helix</keyword>
<dbReference type="InterPro" id="IPR001173">
    <property type="entry name" value="Glyco_trans_2-like"/>
</dbReference>
<dbReference type="PANTHER" id="PTHR48090">
    <property type="entry name" value="UNDECAPRENYL-PHOSPHATE 4-DEOXY-4-FORMAMIDO-L-ARABINOSE TRANSFERASE-RELATED"/>
    <property type="match status" value="1"/>
</dbReference>
<proteinExistence type="predicted"/>
<dbReference type="Gene3D" id="3.90.550.10">
    <property type="entry name" value="Spore Coat Polysaccharide Biosynthesis Protein SpsA, Chain A"/>
    <property type="match status" value="1"/>
</dbReference>
<comment type="caution">
    <text evidence="3">The sequence shown here is derived from an EMBL/GenBank/DDBJ whole genome shotgun (WGS) entry which is preliminary data.</text>
</comment>
<dbReference type="InterPro" id="IPR050256">
    <property type="entry name" value="Glycosyltransferase_2"/>
</dbReference>
<dbReference type="Pfam" id="PF00535">
    <property type="entry name" value="Glycos_transf_2"/>
    <property type="match status" value="1"/>
</dbReference>